<protein>
    <submittedName>
        <fullName evidence="1">Uncharacterized protein</fullName>
    </submittedName>
</protein>
<keyword evidence="2" id="KW-1185">Reference proteome</keyword>
<accession>A0A6A3ALW0</accession>
<comment type="caution">
    <text evidence="1">The sequence shown here is derived from an EMBL/GenBank/DDBJ whole genome shotgun (WGS) entry which is preliminary data.</text>
</comment>
<dbReference type="EMBL" id="VEPZ02000993">
    <property type="protein sequence ID" value="KAE8704397.1"/>
    <property type="molecule type" value="Genomic_DNA"/>
</dbReference>
<dbReference type="Proteomes" id="UP000436088">
    <property type="component" value="Unassembled WGS sequence"/>
</dbReference>
<sequence>MSLVEQGMGRYGHNVGLARGVEPLSARGWCLDSKIKPGSFVGNCITGGEEVREVTSGGKHHNHENNPNAHRCHGNNITENLASQAFPAPSSFDTLTLLTP</sequence>
<evidence type="ECO:0000313" key="2">
    <source>
        <dbReference type="Proteomes" id="UP000436088"/>
    </source>
</evidence>
<organism evidence="1 2">
    <name type="scientific">Hibiscus syriacus</name>
    <name type="common">Rose of Sharon</name>
    <dbReference type="NCBI Taxonomy" id="106335"/>
    <lineage>
        <taxon>Eukaryota</taxon>
        <taxon>Viridiplantae</taxon>
        <taxon>Streptophyta</taxon>
        <taxon>Embryophyta</taxon>
        <taxon>Tracheophyta</taxon>
        <taxon>Spermatophyta</taxon>
        <taxon>Magnoliopsida</taxon>
        <taxon>eudicotyledons</taxon>
        <taxon>Gunneridae</taxon>
        <taxon>Pentapetalae</taxon>
        <taxon>rosids</taxon>
        <taxon>malvids</taxon>
        <taxon>Malvales</taxon>
        <taxon>Malvaceae</taxon>
        <taxon>Malvoideae</taxon>
        <taxon>Hibiscus</taxon>
    </lineage>
</organism>
<name>A0A6A3ALW0_HIBSY</name>
<dbReference type="AlphaFoldDB" id="A0A6A3ALW0"/>
<proteinExistence type="predicted"/>
<evidence type="ECO:0000313" key="1">
    <source>
        <dbReference type="EMBL" id="KAE8704397.1"/>
    </source>
</evidence>
<gene>
    <name evidence="1" type="ORF">F3Y22_tig00110457pilonHSYRG00091</name>
</gene>
<reference evidence="1" key="1">
    <citation type="submission" date="2019-09" db="EMBL/GenBank/DDBJ databases">
        <title>Draft genome information of white flower Hibiscus syriacus.</title>
        <authorList>
            <person name="Kim Y.-M."/>
        </authorList>
    </citation>
    <scope>NUCLEOTIDE SEQUENCE [LARGE SCALE GENOMIC DNA]</scope>
    <source>
        <strain evidence="1">YM2019G1</strain>
    </source>
</reference>